<dbReference type="RefSeq" id="WP_055258849.1">
    <property type="nucleotide sequence ID" value="NZ_CYXT01000014.1"/>
</dbReference>
<accession>A0A173TA29</accession>
<dbReference type="Gene3D" id="2.160.10.10">
    <property type="entry name" value="Hexapeptide repeat proteins"/>
    <property type="match status" value="2"/>
</dbReference>
<proteinExistence type="predicted"/>
<dbReference type="AlphaFoldDB" id="A0A173TA29"/>
<protein>
    <submittedName>
        <fullName evidence="1">UDP-N-acetylglucosamine acyltransferase</fullName>
    </submittedName>
</protein>
<sequence>MKKYEIVKDNFKEVNGVKVYRIRALKDFQNDLLRNKKIKKGDLGGYIESEKNLSQEGNCWIADNAIVCDNATIKDNSVILDNATVSKYAAISENTTIFEYAKIWGSAKIHGQILIGGHAKIYDHANLHGKLCIGDHVNIFGDANVHGLVVLAGAHFIGNNADIKEMGDVMTILGLDTAYDNITFYRTKSETEISLVYWKFNGITIDEFRKELAVVYYNAVQNMESLHYARELDKICDLAEYHFQKETVNH</sequence>
<dbReference type="InterPro" id="IPR011004">
    <property type="entry name" value="Trimer_LpxA-like_sf"/>
</dbReference>
<gene>
    <name evidence="1" type="ORF">ERS852425_01941</name>
</gene>
<dbReference type="SUPFAM" id="SSF51161">
    <property type="entry name" value="Trimeric LpxA-like enzymes"/>
    <property type="match status" value="1"/>
</dbReference>
<evidence type="ECO:0000313" key="1">
    <source>
        <dbReference type="EMBL" id="CUM99682.1"/>
    </source>
</evidence>
<dbReference type="GO" id="GO:0016746">
    <property type="term" value="F:acyltransferase activity"/>
    <property type="evidence" value="ECO:0007669"/>
    <property type="project" value="UniProtKB-KW"/>
</dbReference>
<keyword evidence="1" id="KW-0808">Transferase</keyword>
<dbReference type="Proteomes" id="UP000095598">
    <property type="component" value="Unassembled WGS sequence"/>
</dbReference>
<reference evidence="1 2" key="1">
    <citation type="submission" date="2015-09" db="EMBL/GenBank/DDBJ databases">
        <authorList>
            <consortium name="Pathogen Informatics"/>
        </authorList>
    </citation>
    <scope>NUCLEOTIDE SEQUENCE [LARGE SCALE GENOMIC DNA]</scope>
    <source>
        <strain evidence="1 2">2789STDY5608868</strain>
    </source>
</reference>
<evidence type="ECO:0000313" key="2">
    <source>
        <dbReference type="Proteomes" id="UP000095598"/>
    </source>
</evidence>
<organism evidence="1 2">
    <name type="scientific">Anaerostipes hadrus</name>
    <dbReference type="NCBI Taxonomy" id="649756"/>
    <lineage>
        <taxon>Bacteria</taxon>
        <taxon>Bacillati</taxon>
        <taxon>Bacillota</taxon>
        <taxon>Clostridia</taxon>
        <taxon>Lachnospirales</taxon>
        <taxon>Lachnospiraceae</taxon>
        <taxon>Anaerostipes</taxon>
    </lineage>
</organism>
<keyword evidence="1" id="KW-0012">Acyltransferase</keyword>
<name>A0A173TA29_ANAHA</name>
<dbReference type="EMBL" id="CYXT01000014">
    <property type="protein sequence ID" value="CUM99682.1"/>
    <property type="molecule type" value="Genomic_DNA"/>
</dbReference>